<comment type="caution">
    <text evidence="6">The sequence shown here is derived from an EMBL/GenBank/DDBJ whole genome shotgun (WGS) entry which is preliminary data.</text>
</comment>
<feature type="transmembrane region" description="Helical" evidence="5">
    <location>
        <begin position="99"/>
        <end position="118"/>
    </location>
</feature>
<feature type="transmembrane region" description="Helical" evidence="5">
    <location>
        <begin position="38"/>
        <end position="57"/>
    </location>
</feature>
<dbReference type="InterPro" id="IPR038770">
    <property type="entry name" value="Na+/solute_symporter_sf"/>
</dbReference>
<evidence type="ECO:0000313" key="7">
    <source>
        <dbReference type="Proteomes" id="UP001302329"/>
    </source>
</evidence>
<name>A0ABU5SRL4_9CYAN</name>
<dbReference type="Pfam" id="PF01758">
    <property type="entry name" value="SBF"/>
    <property type="match status" value="1"/>
</dbReference>
<feature type="transmembrane region" description="Helical" evidence="5">
    <location>
        <begin position="177"/>
        <end position="199"/>
    </location>
</feature>
<evidence type="ECO:0000313" key="6">
    <source>
        <dbReference type="EMBL" id="MEA5441159.1"/>
    </source>
</evidence>
<reference evidence="6 7" key="1">
    <citation type="submission" date="2023-12" db="EMBL/GenBank/DDBJ databases">
        <title>Baltic Sea Cyanobacteria.</title>
        <authorList>
            <person name="Delbaje E."/>
            <person name="Fewer D.P."/>
            <person name="Shishido T.K."/>
        </authorList>
    </citation>
    <scope>NUCLEOTIDE SEQUENCE [LARGE SCALE GENOMIC DNA]</scope>
    <source>
        <strain evidence="6 7">UHCC 0281</strain>
    </source>
</reference>
<evidence type="ECO:0000256" key="4">
    <source>
        <dbReference type="ARBA" id="ARBA00023136"/>
    </source>
</evidence>
<dbReference type="RefSeq" id="WP_323355313.1">
    <property type="nucleotide sequence ID" value="NZ_JAYGHY010000002.1"/>
</dbReference>
<keyword evidence="3 5" id="KW-1133">Transmembrane helix</keyword>
<feature type="transmembrane region" description="Helical" evidence="5">
    <location>
        <begin position="6"/>
        <end position="26"/>
    </location>
</feature>
<dbReference type="InterPro" id="IPR004710">
    <property type="entry name" value="Bilac:Na_transpt"/>
</dbReference>
<feature type="transmembrane region" description="Helical" evidence="5">
    <location>
        <begin position="205"/>
        <end position="224"/>
    </location>
</feature>
<proteinExistence type="predicted"/>
<evidence type="ECO:0000256" key="5">
    <source>
        <dbReference type="SAM" id="Phobius"/>
    </source>
</evidence>
<protein>
    <submittedName>
        <fullName evidence="6">Bile acid:sodium symporter</fullName>
    </submittedName>
</protein>
<evidence type="ECO:0000256" key="3">
    <source>
        <dbReference type="ARBA" id="ARBA00022989"/>
    </source>
</evidence>
<dbReference type="Gene3D" id="1.20.1530.20">
    <property type="match status" value="1"/>
</dbReference>
<keyword evidence="4 5" id="KW-0472">Membrane</keyword>
<dbReference type="Proteomes" id="UP001302329">
    <property type="component" value="Unassembled WGS sequence"/>
</dbReference>
<dbReference type="PANTHER" id="PTHR10361:SF28">
    <property type="entry name" value="P3 PROTEIN-RELATED"/>
    <property type="match status" value="1"/>
</dbReference>
<keyword evidence="2 5" id="KW-0812">Transmembrane</keyword>
<dbReference type="EMBL" id="JAYGHY010000002">
    <property type="protein sequence ID" value="MEA5441159.1"/>
    <property type="molecule type" value="Genomic_DNA"/>
</dbReference>
<gene>
    <name evidence="6" type="ORF">VB739_01165</name>
</gene>
<organism evidence="6 7">
    <name type="scientific">Cyanobium gracile UHCC 0281</name>
    <dbReference type="NCBI Taxonomy" id="3110309"/>
    <lineage>
        <taxon>Bacteria</taxon>
        <taxon>Bacillati</taxon>
        <taxon>Cyanobacteriota</taxon>
        <taxon>Cyanophyceae</taxon>
        <taxon>Synechococcales</taxon>
        <taxon>Prochlorococcaceae</taxon>
        <taxon>Cyanobium</taxon>
    </lineage>
</organism>
<sequence length="289" mass="30238">MAQASAALVGLTLFTIMFALGLGLQLDAIAQLRHRPALVIRVLIGSCVLVPLVALVLMKLPLSFALSPAARFGIALMAACPSAPLTLRKVGKTGGDRQLAALLQACAAVAAIVSIPLLADLFRASFGIDGWDIAPRDVALQVGKAQVLPLLAGLLLRRWKPNWVAWLEGPLDKLANGLLLLLIVLVLIKAGPLLVPFVASNWLALGFMAVMVAAALAIGSLTAGPEPRERITVALVTSMRNPGLALLFATTHGAGMPGLKLAVLAYLLVTVLLSIPFLRWQKGLQGVAS</sequence>
<keyword evidence="7" id="KW-1185">Reference proteome</keyword>
<accession>A0ABU5SRL4</accession>
<dbReference type="InterPro" id="IPR002657">
    <property type="entry name" value="BilAc:Na_symport/Acr3"/>
</dbReference>
<feature type="transmembrane region" description="Helical" evidence="5">
    <location>
        <begin position="69"/>
        <end position="87"/>
    </location>
</feature>
<evidence type="ECO:0000256" key="2">
    <source>
        <dbReference type="ARBA" id="ARBA00022692"/>
    </source>
</evidence>
<feature type="transmembrane region" description="Helical" evidence="5">
    <location>
        <begin position="261"/>
        <end position="280"/>
    </location>
</feature>
<dbReference type="PANTHER" id="PTHR10361">
    <property type="entry name" value="SODIUM-BILE ACID COTRANSPORTER"/>
    <property type="match status" value="1"/>
</dbReference>
<evidence type="ECO:0000256" key="1">
    <source>
        <dbReference type="ARBA" id="ARBA00004141"/>
    </source>
</evidence>
<comment type="subcellular location">
    <subcellularLocation>
        <location evidence="1">Membrane</location>
        <topology evidence="1">Multi-pass membrane protein</topology>
    </subcellularLocation>
</comment>